<dbReference type="AlphaFoldDB" id="A0A6P1PZD5"/>
<name>A0A6P1PZD5_9GAMM</name>
<reference evidence="1 2" key="1">
    <citation type="submission" date="2018-03" db="EMBL/GenBank/DDBJ databases">
        <title>Pantoea intestinalis SRCM103226 isolated form the mealworm.</title>
        <authorList>
            <person name="Jeong D.-Y."/>
            <person name="Kim J.W."/>
        </authorList>
    </citation>
    <scope>NUCLEOTIDE SEQUENCE [LARGE SCALE GENOMIC DNA]</scope>
    <source>
        <strain evidence="1 2">SRCM103226</strain>
    </source>
</reference>
<proteinExistence type="predicted"/>
<keyword evidence="2" id="KW-1185">Reference proteome</keyword>
<evidence type="ECO:0000313" key="1">
    <source>
        <dbReference type="EMBL" id="QHM71138.1"/>
    </source>
</evidence>
<dbReference type="OrthoDB" id="6522562at2"/>
<sequence>MWEQAMRIKAQPVRKLKTGSCTPKPQEKVVIPQEWALNDAQRSFIELMSDSNDK</sequence>
<organism evidence="1 2">
    <name type="scientific">Mixta intestinalis</name>
    <dbReference type="NCBI Taxonomy" id="1615494"/>
    <lineage>
        <taxon>Bacteria</taxon>
        <taxon>Pseudomonadati</taxon>
        <taxon>Pseudomonadota</taxon>
        <taxon>Gammaproteobacteria</taxon>
        <taxon>Enterobacterales</taxon>
        <taxon>Erwiniaceae</taxon>
        <taxon>Mixta</taxon>
    </lineage>
</organism>
<dbReference type="RefSeq" id="WP_160621146.1">
    <property type="nucleotide sequence ID" value="NZ_CP028271.1"/>
</dbReference>
<dbReference type="EMBL" id="CP028271">
    <property type="protein sequence ID" value="QHM71138.1"/>
    <property type="molecule type" value="Genomic_DNA"/>
</dbReference>
<accession>A0A6P1PZD5</accession>
<dbReference type="Proteomes" id="UP000464053">
    <property type="component" value="Chromosome"/>
</dbReference>
<protein>
    <submittedName>
        <fullName evidence="1">Uncharacterized protein</fullName>
    </submittedName>
</protein>
<dbReference type="KEGG" id="mint:C7M51_01421"/>
<evidence type="ECO:0000313" key="2">
    <source>
        <dbReference type="Proteomes" id="UP000464053"/>
    </source>
</evidence>
<gene>
    <name evidence="1" type="ORF">C7M51_01421</name>
</gene>